<sequence length="72" mass="8094">VRADTDHRLVGICPVRRRDLRDCLSGQGLRTRRRRGAPEHCRSRHGAETGRRSARPSAPAIVGGADRRSRRL</sequence>
<proteinExistence type="predicted"/>
<protein>
    <submittedName>
        <fullName evidence="2">Uncharacterized protein</fullName>
    </submittedName>
</protein>
<feature type="region of interest" description="Disordered" evidence="1">
    <location>
        <begin position="29"/>
        <end position="72"/>
    </location>
</feature>
<feature type="compositionally biased region" description="Basic and acidic residues" evidence="1">
    <location>
        <begin position="36"/>
        <end position="51"/>
    </location>
</feature>
<accession>A0A6J4V1D1</accession>
<dbReference type="AlphaFoldDB" id="A0A6J4V1D1"/>
<evidence type="ECO:0000256" key="1">
    <source>
        <dbReference type="SAM" id="MobiDB-lite"/>
    </source>
</evidence>
<dbReference type="EMBL" id="CADCWN010000108">
    <property type="protein sequence ID" value="CAA9565711.1"/>
    <property type="molecule type" value="Genomic_DNA"/>
</dbReference>
<name>A0A6J4V1D1_9BACT</name>
<reference evidence="2" key="1">
    <citation type="submission" date="2020-02" db="EMBL/GenBank/DDBJ databases">
        <authorList>
            <person name="Meier V. D."/>
        </authorList>
    </citation>
    <scope>NUCLEOTIDE SEQUENCE</scope>
    <source>
        <strain evidence="2">AVDCRST_MAG18</strain>
    </source>
</reference>
<feature type="non-terminal residue" evidence="2">
    <location>
        <position position="72"/>
    </location>
</feature>
<feature type="non-terminal residue" evidence="2">
    <location>
        <position position="1"/>
    </location>
</feature>
<organism evidence="2">
    <name type="scientific">uncultured Thermomicrobiales bacterium</name>
    <dbReference type="NCBI Taxonomy" id="1645740"/>
    <lineage>
        <taxon>Bacteria</taxon>
        <taxon>Pseudomonadati</taxon>
        <taxon>Thermomicrobiota</taxon>
        <taxon>Thermomicrobia</taxon>
        <taxon>Thermomicrobiales</taxon>
        <taxon>environmental samples</taxon>
    </lineage>
</organism>
<evidence type="ECO:0000313" key="2">
    <source>
        <dbReference type="EMBL" id="CAA9565711.1"/>
    </source>
</evidence>
<gene>
    <name evidence="2" type="ORF">AVDCRST_MAG18-1463</name>
</gene>